<keyword evidence="7 11" id="KW-0315">Glutamine amidotransferase</keyword>
<protein>
    <recommendedName>
        <fullName evidence="3">CTP synthase (glutamine hydrolyzing)</fullName>
        <ecNumber evidence="3">6.3.4.2</ecNumber>
    </recommendedName>
</protein>
<name>B9XHE8_PEDPL</name>
<dbReference type="InterPro" id="IPR029062">
    <property type="entry name" value="Class_I_gatase-like"/>
</dbReference>
<dbReference type="UniPathway" id="UPA00159">
    <property type="reaction ID" value="UER00277"/>
</dbReference>
<proteinExistence type="inferred from homology"/>
<dbReference type="EMBL" id="ABOX02000014">
    <property type="protein sequence ID" value="EEF60783.1"/>
    <property type="molecule type" value="Genomic_DNA"/>
</dbReference>
<dbReference type="GO" id="GO:0003883">
    <property type="term" value="F:CTP synthase activity"/>
    <property type="evidence" value="ECO:0007669"/>
    <property type="project" value="UniProtKB-EC"/>
</dbReference>
<dbReference type="PANTHER" id="PTHR11550:SF0">
    <property type="entry name" value="CTP SYNTHASE-RELATED"/>
    <property type="match status" value="1"/>
</dbReference>
<evidence type="ECO:0000256" key="7">
    <source>
        <dbReference type="ARBA" id="ARBA00022962"/>
    </source>
</evidence>
<dbReference type="InterPro" id="IPR004468">
    <property type="entry name" value="CTP_synthase"/>
</dbReference>
<organism evidence="11 12">
    <name type="scientific">Pedosphaera parvula (strain Ellin514)</name>
    <dbReference type="NCBI Taxonomy" id="320771"/>
    <lineage>
        <taxon>Bacteria</taxon>
        <taxon>Pseudomonadati</taxon>
        <taxon>Verrucomicrobiota</taxon>
        <taxon>Pedosphaerae</taxon>
        <taxon>Pedosphaerales</taxon>
        <taxon>Pedosphaeraceae</taxon>
        <taxon>Pedosphaera</taxon>
    </lineage>
</organism>
<accession>B9XHE8</accession>
<comment type="caution">
    <text evidence="11">The sequence shown here is derived from an EMBL/GenBank/DDBJ whole genome shotgun (WGS) entry which is preliminary data.</text>
</comment>
<keyword evidence="5" id="KW-0547">Nucleotide-binding</keyword>
<comment type="similarity">
    <text evidence="2">Belongs to the CTP synthase family.</text>
</comment>
<evidence type="ECO:0000256" key="1">
    <source>
        <dbReference type="ARBA" id="ARBA00005171"/>
    </source>
</evidence>
<feature type="domain" description="Glutamine amidotransferase" evidence="10">
    <location>
        <begin position="65"/>
        <end position="226"/>
    </location>
</feature>
<evidence type="ECO:0000256" key="8">
    <source>
        <dbReference type="ARBA" id="ARBA00022975"/>
    </source>
</evidence>
<dbReference type="GO" id="GO:0019856">
    <property type="term" value="P:pyrimidine nucleobase biosynthetic process"/>
    <property type="evidence" value="ECO:0007669"/>
    <property type="project" value="TreeGrafter"/>
</dbReference>
<dbReference type="Gene3D" id="3.40.50.880">
    <property type="match status" value="1"/>
</dbReference>
<dbReference type="Pfam" id="PF00117">
    <property type="entry name" value="GATase"/>
    <property type="match status" value="1"/>
</dbReference>
<dbReference type="RefSeq" id="WP_007415242.1">
    <property type="nucleotide sequence ID" value="NZ_ABOX02000014.1"/>
</dbReference>
<dbReference type="AlphaFoldDB" id="B9XHE8"/>
<comment type="catalytic activity">
    <reaction evidence="9">
        <text>UTP + L-glutamine + ATP + H2O = CTP + L-glutamate + ADP + phosphate + 2 H(+)</text>
        <dbReference type="Rhea" id="RHEA:26426"/>
        <dbReference type="ChEBI" id="CHEBI:15377"/>
        <dbReference type="ChEBI" id="CHEBI:15378"/>
        <dbReference type="ChEBI" id="CHEBI:29985"/>
        <dbReference type="ChEBI" id="CHEBI:30616"/>
        <dbReference type="ChEBI" id="CHEBI:37563"/>
        <dbReference type="ChEBI" id="CHEBI:43474"/>
        <dbReference type="ChEBI" id="CHEBI:46398"/>
        <dbReference type="ChEBI" id="CHEBI:58359"/>
        <dbReference type="ChEBI" id="CHEBI:456216"/>
        <dbReference type="EC" id="6.3.4.2"/>
    </reaction>
</comment>
<evidence type="ECO:0000256" key="4">
    <source>
        <dbReference type="ARBA" id="ARBA00022598"/>
    </source>
</evidence>
<dbReference type="InterPro" id="IPR017926">
    <property type="entry name" value="GATASE"/>
</dbReference>
<sequence>MQATRIALVGDFNSKVIAHQAINASFALWNSSTAKPIAPIWTGTDTILPGNDSLFTDFQGIWCVPASPYKSIDGALWAIQFARTRSHPFLGTCGGFQHALLEYARNALNLATANHTELDPSTEFPLLHRMQCSLVEKSQIISATGHGRFTSMYGATEGTEAFHCSYGLNPAYENLFQNTPLQITARSEDNEIRAIELTNHPFFLATLFQPERKALTGQLHPLVHSFFSAAASCALKNA</sequence>
<evidence type="ECO:0000256" key="6">
    <source>
        <dbReference type="ARBA" id="ARBA00022840"/>
    </source>
</evidence>
<evidence type="ECO:0000259" key="10">
    <source>
        <dbReference type="Pfam" id="PF00117"/>
    </source>
</evidence>
<evidence type="ECO:0000256" key="3">
    <source>
        <dbReference type="ARBA" id="ARBA00012291"/>
    </source>
</evidence>
<comment type="pathway">
    <text evidence="1">Pyrimidine metabolism; CTP biosynthesis via de novo pathway; CTP from UDP: step 2/2.</text>
</comment>
<evidence type="ECO:0000256" key="2">
    <source>
        <dbReference type="ARBA" id="ARBA00007533"/>
    </source>
</evidence>
<dbReference type="GO" id="GO:0042802">
    <property type="term" value="F:identical protein binding"/>
    <property type="evidence" value="ECO:0007669"/>
    <property type="project" value="TreeGrafter"/>
</dbReference>
<dbReference type="GO" id="GO:0016740">
    <property type="term" value="F:transferase activity"/>
    <property type="evidence" value="ECO:0007669"/>
    <property type="project" value="UniProtKB-KW"/>
</dbReference>
<dbReference type="PANTHER" id="PTHR11550">
    <property type="entry name" value="CTP SYNTHASE"/>
    <property type="match status" value="1"/>
</dbReference>
<keyword evidence="4" id="KW-0436">Ligase</keyword>
<dbReference type="OrthoDB" id="3286005at2"/>
<dbReference type="GO" id="GO:0005829">
    <property type="term" value="C:cytosol"/>
    <property type="evidence" value="ECO:0007669"/>
    <property type="project" value="TreeGrafter"/>
</dbReference>
<dbReference type="Proteomes" id="UP000003688">
    <property type="component" value="Unassembled WGS sequence"/>
</dbReference>
<dbReference type="STRING" id="320771.Cflav_PD3641"/>
<keyword evidence="12" id="KW-1185">Reference proteome</keyword>
<dbReference type="EC" id="6.3.4.2" evidence="3"/>
<evidence type="ECO:0000256" key="9">
    <source>
        <dbReference type="ARBA" id="ARBA00047781"/>
    </source>
</evidence>
<reference evidence="11 12" key="1">
    <citation type="journal article" date="2011" name="J. Bacteriol.">
        <title>Genome sequence of 'Pedosphaera parvula' Ellin514, an aerobic Verrucomicrobial isolate from pasture soil.</title>
        <authorList>
            <person name="Kant R."/>
            <person name="van Passel M.W."/>
            <person name="Sangwan P."/>
            <person name="Palva A."/>
            <person name="Lucas S."/>
            <person name="Copeland A."/>
            <person name="Lapidus A."/>
            <person name="Glavina Del Rio T."/>
            <person name="Dalin E."/>
            <person name="Tice H."/>
            <person name="Bruce D."/>
            <person name="Goodwin L."/>
            <person name="Pitluck S."/>
            <person name="Chertkov O."/>
            <person name="Larimer F.W."/>
            <person name="Land M.L."/>
            <person name="Hauser L."/>
            <person name="Brettin T.S."/>
            <person name="Detter J.C."/>
            <person name="Han S."/>
            <person name="de Vos W.M."/>
            <person name="Janssen P.H."/>
            <person name="Smidt H."/>
        </authorList>
    </citation>
    <scope>NUCLEOTIDE SEQUENCE [LARGE SCALE GENOMIC DNA]</scope>
    <source>
        <strain evidence="11 12">Ellin514</strain>
    </source>
</reference>
<evidence type="ECO:0000313" key="11">
    <source>
        <dbReference type="EMBL" id="EEF60783.1"/>
    </source>
</evidence>
<keyword evidence="6" id="KW-0067">ATP-binding</keyword>
<keyword evidence="8" id="KW-0665">Pyrimidine biosynthesis</keyword>
<evidence type="ECO:0000256" key="5">
    <source>
        <dbReference type="ARBA" id="ARBA00022741"/>
    </source>
</evidence>
<evidence type="ECO:0000313" key="12">
    <source>
        <dbReference type="Proteomes" id="UP000003688"/>
    </source>
</evidence>
<dbReference type="SUPFAM" id="SSF52317">
    <property type="entry name" value="Class I glutamine amidotransferase-like"/>
    <property type="match status" value="1"/>
</dbReference>
<dbReference type="GO" id="GO:0005524">
    <property type="term" value="F:ATP binding"/>
    <property type="evidence" value="ECO:0007669"/>
    <property type="project" value="UniProtKB-KW"/>
</dbReference>
<keyword evidence="11" id="KW-0808">Transferase</keyword>
<dbReference type="NCBIfam" id="NF004836">
    <property type="entry name" value="PRK06186.1"/>
    <property type="match status" value="1"/>
</dbReference>
<gene>
    <name evidence="11" type="ORF">Cflav_PD3641</name>
</gene>
<dbReference type="GO" id="GO:0044210">
    <property type="term" value="P:'de novo' CTP biosynthetic process"/>
    <property type="evidence" value="ECO:0007669"/>
    <property type="project" value="UniProtKB-UniPathway"/>
</dbReference>